<protein>
    <recommendedName>
        <fullName evidence="3">Lipoprotein</fullName>
    </recommendedName>
</protein>
<evidence type="ECO:0000313" key="1">
    <source>
        <dbReference type="EMBL" id="KAA9009932.1"/>
    </source>
</evidence>
<dbReference type="EMBL" id="VYQE01000001">
    <property type="protein sequence ID" value="KAA9009932.1"/>
    <property type="molecule type" value="Genomic_DNA"/>
</dbReference>
<sequence length="161" mass="16363">MRLATLTLCAGLALSGCGQTGSLGSLGSLGSINPFGSLGARTQAPANAPRRPLITAEQRQSVVEARPLVAQVTGVRFEPSATGAVVSAAGVAPSAGAFNAQLTREGYENGTLVLAFRAELPSDARIGQRPITAAVHLDAEDLAAIRAVRVVGQGNALTARY</sequence>
<dbReference type="AlphaFoldDB" id="A0A5J5GRD9"/>
<evidence type="ECO:0008006" key="3">
    <source>
        <dbReference type="Google" id="ProtNLM"/>
    </source>
</evidence>
<organism evidence="1 2">
    <name type="scientific">Histidinibacterium aquaticum</name>
    <dbReference type="NCBI Taxonomy" id="2613962"/>
    <lineage>
        <taxon>Bacteria</taxon>
        <taxon>Pseudomonadati</taxon>
        <taxon>Pseudomonadota</taxon>
        <taxon>Alphaproteobacteria</taxon>
        <taxon>Rhodobacterales</taxon>
        <taxon>Paracoccaceae</taxon>
        <taxon>Histidinibacterium</taxon>
    </lineage>
</organism>
<gene>
    <name evidence="1" type="ORF">F3S47_01300</name>
</gene>
<comment type="caution">
    <text evidence="1">The sequence shown here is derived from an EMBL/GenBank/DDBJ whole genome shotgun (WGS) entry which is preliminary data.</text>
</comment>
<dbReference type="PROSITE" id="PS51257">
    <property type="entry name" value="PROKAR_LIPOPROTEIN"/>
    <property type="match status" value="1"/>
</dbReference>
<keyword evidence="2" id="KW-1185">Reference proteome</keyword>
<name>A0A5J5GRD9_9RHOB</name>
<evidence type="ECO:0000313" key="2">
    <source>
        <dbReference type="Proteomes" id="UP000326554"/>
    </source>
</evidence>
<dbReference type="Proteomes" id="UP000326554">
    <property type="component" value="Unassembled WGS sequence"/>
</dbReference>
<reference evidence="1 2" key="1">
    <citation type="submission" date="2019-09" db="EMBL/GenBank/DDBJ databases">
        <authorList>
            <person name="Park J.-S."/>
            <person name="Choi H.-J."/>
        </authorList>
    </citation>
    <scope>NUCLEOTIDE SEQUENCE [LARGE SCALE GENOMIC DNA]</scope>
    <source>
        <strain evidence="1 2">176SS1-4</strain>
    </source>
</reference>
<accession>A0A5J5GRD9</accession>
<proteinExistence type="predicted"/>
<dbReference type="RefSeq" id="WP_150443417.1">
    <property type="nucleotide sequence ID" value="NZ_VYQE01000001.1"/>
</dbReference>